<evidence type="ECO:0008006" key="5">
    <source>
        <dbReference type="Google" id="ProtNLM"/>
    </source>
</evidence>
<dbReference type="STRING" id="1406858.GCA_000710895_00995"/>
<feature type="compositionally biased region" description="Basic and acidic residues" evidence="1">
    <location>
        <begin position="90"/>
        <end position="99"/>
    </location>
</feature>
<protein>
    <recommendedName>
        <fullName evidence="5">LapA family protein</fullName>
    </recommendedName>
</protein>
<dbReference type="RefSeq" id="WP_039813934.1">
    <property type="nucleotide sequence ID" value="NZ_JADLRM010000003.1"/>
</dbReference>
<keyword evidence="2" id="KW-0472">Membrane</keyword>
<sequence length="142" mass="14799">MLTIIGLIALLGAVAVGVAGVQENNGENNTLSNGFTVFGQNYELSSGAVFGYGMLVGAIGACGLILLLTAVWTASRRGSAARRELRKSKREIAAARKESAAPADVNEKAPGPRSTPDSTPTWSFNRFLHRPTTGKPASPASK</sequence>
<evidence type="ECO:0000313" key="3">
    <source>
        <dbReference type="EMBL" id="SUD49056.1"/>
    </source>
</evidence>
<reference evidence="3 4" key="1">
    <citation type="submission" date="2018-06" db="EMBL/GenBank/DDBJ databases">
        <authorList>
            <consortium name="Pathogen Informatics"/>
            <person name="Doyle S."/>
        </authorList>
    </citation>
    <scope>NUCLEOTIDE SEQUENCE [LARGE SCALE GENOMIC DNA]</scope>
    <source>
        <strain evidence="3 4">NCTC1934</strain>
    </source>
</reference>
<name>A0A379JL33_9NOCA</name>
<accession>A0A379JL33</accession>
<dbReference type="OrthoDB" id="4314187at2"/>
<keyword evidence="4" id="KW-1185">Reference proteome</keyword>
<gene>
    <name evidence="3" type="ORF">NCTC1934_06406</name>
</gene>
<feature type="region of interest" description="Disordered" evidence="1">
    <location>
        <begin position="77"/>
        <end position="142"/>
    </location>
</feature>
<dbReference type="Proteomes" id="UP000255467">
    <property type="component" value="Unassembled WGS sequence"/>
</dbReference>
<keyword evidence="2" id="KW-0812">Transmembrane</keyword>
<evidence type="ECO:0000256" key="2">
    <source>
        <dbReference type="SAM" id="Phobius"/>
    </source>
</evidence>
<proteinExistence type="predicted"/>
<evidence type="ECO:0000256" key="1">
    <source>
        <dbReference type="SAM" id="MobiDB-lite"/>
    </source>
</evidence>
<dbReference type="AlphaFoldDB" id="A0A379JL33"/>
<dbReference type="EMBL" id="UGRY01000006">
    <property type="protein sequence ID" value="SUD49056.1"/>
    <property type="molecule type" value="Genomic_DNA"/>
</dbReference>
<evidence type="ECO:0000313" key="4">
    <source>
        <dbReference type="Proteomes" id="UP000255467"/>
    </source>
</evidence>
<keyword evidence="2" id="KW-1133">Transmembrane helix</keyword>
<feature type="compositionally biased region" description="Polar residues" evidence="1">
    <location>
        <begin position="115"/>
        <end position="124"/>
    </location>
</feature>
<organism evidence="3 4">
    <name type="scientific">Nocardia otitidiscaviarum</name>
    <dbReference type="NCBI Taxonomy" id="1823"/>
    <lineage>
        <taxon>Bacteria</taxon>
        <taxon>Bacillati</taxon>
        <taxon>Actinomycetota</taxon>
        <taxon>Actinomycetes</taxon>
        <taxon>Mycobacteriales</taxon>
        <taxon>Nocardiaceae</taxon>
        <taxon>Nocardia</taxon>
    </lineage>
</organism>
<feature type="transmembrane region" description="Helical" evidence="2">
    <location>
        <begin position="49"/>
        <end position="74"/>
    </location>
</feature>